<dbReference type="Proteomes" id="UP000664534">
    <property type="component" value="Unassembled WGS sequence"/>
</dbReference>
<accession>A0A8H3J767</accession>
<dbReference type="AlphaFoldDB" id="A0A8H3J767"/>
<evidence type="ECO:0000313" key="1">
    <source>
        <dbReference type="EMBL" id="CAF9941774.1"/>
    </source>
</evidence>
<sequence>MITDKTFGINDLLTWGGKKGWTKLKKILVWDHRLLDGFQGCEHSLRSIHLIDAKPDFEDTLVKICSRTIRVIELKIQTENSRLPFRALEICGPSLITLAIHPRTEDRRVMQDISLDFLQAIPRLCPRLTNVTTNLRWPPDNSDHLLALSRVSRLAELTLHVVRSTITKSFGAAVEHTFRHVVGRDDTVQHLQCLTLREGTQPSDWDNPWGGVHSSSRVYQATRGTNEGNGKLNVVTRQIRDPPDIFSENYRRREIREEFEKKAKEYLDTMPPAILSQMMIEASSGQDHGTSSEAENHIYDIKTGGWSHKLAQYEEKWRQSNGIMPMLRWQLQKRKEQGWKLWDMPLMQSGSGSEGFLYDRMLEANAET</sequence>
<protein>
    <submittedName>
        <fullName evidence="1">Uncharacterized protein</fullName>
    </submittedName>
</protein>
<name>A0A8H3J767_9LECA</name>
<dbReference type="OrthoDB" id="5473050at2759"/>
<reference evidence="1" key="1">
    <citation type="submission" date="2021-03" db="EMBL/GenBank/DDBJ databases">
        <authorList>
            <person name="Tagirdzhanova G."/>
        </authorList>
    </citation>
    <scope>NUCLEOTIDE SEQUENCE</scope>
</reference>
<keyword evidence="2" id="KW-1185">Reference proteome</keyword>
<proteinExistence type="predicted"/>
<evidence type="ECO:0000313" key="2">
    <source>
        <dbReference type="Proteomes" id="UP000664534"/>
    </source>
</evidence>
<organism evidence="1 2">
    <name type="scientific">Imshaugia aleurites</name>
    <dbReference type="NCBI Taxonomy" id="172621"/>
    <lineage>
        <taxon>Eukaryota</taxon>
        <taxon>Fungi</taxon>
        <taxon>Dikarya</taxon>
        <taxon>Ascomycota</taxon>
        <taxon>Pezizomycotina</taxon>
        <taxon>Lecanoromycetes</taxon>
        <taxon>OSLEUM clade</taxon>
        <taxon>Lecanoromycetidae</taxon>
        <taxon>Lecanorales</taxon>
        <taxon>Lecanorineae</taxon>
        <taxon>Parmeliaceae</taxon>
        <taxon>Imshaugia</taxon>
    </lineage>
</organism>
<comment type="caution">
    <text evidence="1">The sequence shown here is derived from an EMBL/GenBank/DDBJ whole genome shotgun (WGS) entry which is preliminary data.</text>
</comment>
<gene>
    <name evidence="1" type="ORF">IMSHALPRED_002892</name>
</gene>
<dbReference type="EMBL" id="CAJPDT010000156">
    <property type="protein sequence ID" value="CAF9941774.1"/>
    <property type="molecule type" value="Genomic_DNA"/>
</dbReference>